<dbReference type="InterPro" id="IPR020891">
    <property type="entry name" value="UPF0758_CS"/>
</dbReference>
<proteinExistence type="inferred from homology"/>
<name>A0A1Y2K185_9PROT</name>
<dbReference type="AlphaFoldDB" id="A0A1Y2K185"/>
<dbReference type="NCBIfam" id="TIGR00608">
    <property type="entry name" value="radc"/>
    <property type="match status" value="1"/>
</dbReference>
<evidence type="ECO:0000256" key="2">
    <source>
        <dbReference type="ARBA" id="ARBA00022723"/>
    </source>
</evidence>
<dbReference type="GO" id="GO:0046872">
    <property type="term" value="F:metal ion binding"/>
    <property type="evidence" value="ECO:0007669"/>
    <property type="project" value="UniProtKB-KW"/>
</dbReference>
<keyword evidence="3" id="KW-0378">Hydrolase</keyword>
<feature type="domain" description="MPN" evidence="7">
    <location>
        <begin position="92"/>
        <end position="214"/>
    </location>
</feature>
<keyword evidence="9" id="KW-1185">Reference proteome</keyword>
<dbReference type="PROSITE" id="PS50249">
    <property type="entry name" value="MPN"/>
    <property type="match status" value="1"/>
</dbReference>
<keyword evidence="4" id="KW-0862">Zinc</keyword>
<dbReference type="Proteomes" id="UP000194003">
    <property type="component" value="Unassembled WGS sequence"/>
</dbReference>
<evidence type="ECO:0000256" key="6">
    <source>
        <dbReference type="RuleBase" id="RU003797"/>
    </source>
</evidence>
<evidence type="ECO:0000256" key="4">
    <source>
        <dbReference type="ARBA" id="ARBA00022833"/>
    </source>
</evidence>
<evidence type="ECO:0000259" key="7">
    <source>
        <dbReference type="PROSITE" id="PS50249"/>
    </source>
</evidence>
<comment type="similarity">
    <text evidence="6">Belongs to the UPF0758 family.</text>
</comment>
<dbReference type="SUPFAM" id="SSF47781">
    <property type="entry name" value="RuvA domain 2-like"/>
    <property type="match status" value="1"/>
</dbReference>
<dbReference type="PANTHER" id="PTHR30471:SF3">
    <property type="entry name" value="UPF0758 PROTEIN YEES-RELATED"/>
    <property type="match status" value="1"/>
</dbReference>
<dbReference type="EMBL" id="LVJN01000020">
    <property type="protein sequence ID" value="OSM01437.1"/>
    <property type="molecule type" value="Genomic_DNA"/>
</dbReference>
<dbReference type="InterPro" id="IPR010994">
    <property type="entry name" value="RuvA_2-like"/>
</dbReference>
<organism evidence="8 9">
    <name type="scientific">Magnetofaba australis IT-1</name>
    <dbReference type="NCBI Taxonomy" id="1434232"/>
    <lineage>
        <taxon>Bacteria</taxon>
        <taxon>Pseudomonadati</taxon>
        <taxon>Pseudomonadota</taxon>
        <taxon>Magnetococcia</taxon>
        <taxon>Magnetococcales</taxon>
        <taxon>Magnetococcaceae</taxon>
        <taxon>Magnetofaba</taxon>
    </lineage>
</organism>
<dbReference type="PROSITE" id="PS01302">
    <property type="entry name" value="UPF0758"/>
    <property type="match status" value="1"/>
</dbReference>
<dbReference type="NCBIfam" id="NF000642">
    <property type="entry name" value="PRK00024.1"/>
    <property type="match status" value="1"/>
</dbReference>
<evidence type="ECO:0000313" key="9">
    <source>
        <dbReference type="Proteomes" id="UP000194003"/>
    </source>
</evidence>
<gene>
    <name evidence="8" type="ORF">MAIT1_01397</name>
</gene>
<evidence type="ECO:0000313" key="8">
    <source>
        <dbReference type="EMBL" id="OSM01437.1"/>
    </source>
</evidence>
<comment type="caution">
    <text evidence="8">The sequence shown here is derived from an EMBL/GenBank/DDBJ whole genome shotgun (WGS) entry which is preliminary data.</text>
</comment>
<evidence type="ECO:0000256" key="1">
    <source>
        <dbReference type="ARBA" id="ARBA00022670"/>
    </source>
</evidence>
<dbReference type="Gene3D" id="1.10.150.20">
    <property type="entry name" value="5' to 3' exonuclease, C-terminal subdomain"/>
    <property type="match status" value="1"/>
</dbReference>
<protein>
    <submittedName>
        <fullName evidence="8">Putative DNA repair protein RadC</fullName>
    </submittedName>
</protein>
<dbReference type="PANTHER" id="PTHR30471">
    <property type="entry name" value="DNA REPAIR PROTEIN RADC"/>
    <property type="match status" value="1"/>
</dbReference>
<dbReference type="InterPro" id="IPR037518">
    <property type="entry name" value="MPN"/>
</dbReference>
<dbReference type="GO" id="GO:0006508">
    <property type="term" value="P:proteolysis"/>
    <property type="evidence" value="ECO:0007669"/>
    <property type="project" value="UniProtKB-KW"/>
</dbReference>
<dbReference type="STRING" id="1434232.MAIT1_01397"/>
<accession>A0A1Y2K185</accession>
<keyword evidence="2" id="KW-0479">Metal-binding</keyword>
<dbReference type="InterPro" id="IPR025657">
    <property type="entry name" value="RadC_JAB"/>
</dbReference>
<evidence type="ECO:0000256" key="5">
    <source>
        <dbReference type="ARBA" id="ARBA00023049"/>
    </source>
</evidence>
<dbReference type="CDD" id="cd08071">
    <property type="entry name" value="MPN_DUF2466"/>
    <property type="match status" value="1"/>
</dbReference>
<dbReference type="Pfam" id="PF04002">
    <property type="entry name" value="RadC"/>
    <property type="match status" value="1"/>
</dbReference>
<dbReference type="Gene3D" id="3.40.140.10">
    <property type="entry name" value="Cytidine Deaminase, domain 2"/>
    <property type="match status" value="1"/>
</dbReference>
<sequence length="223" mass="24483">MRKRFLLEGLDGFEDHQALELALFTALPRRDTNVIAHALLKRFGSFAAVLDADPGDLASVEGMGQGAAAFLSLIPALTRRYLHDKATHDKARLDQPEAAAKILVPMMAGRTEEVFYVLCLDTQNRLLFPALISEGTVKQTAVHPRQVVEEVVRHRAASVILSHNHPSGAAKPSKDDISLTARLHRVLEGIEVRLLDHVIVAGESSYSFAQNGMLPRADGLRRL</sequence>
<keyword evidence="1" id="KW-0645">Protease</keyword>
<dbReference type="InterPro" id="IPR001405">
    <property type="entry name" value="UPF0758"/>
</dbReference>
<dbReference type="GO" id="GO:0008237">
    <property type="term" value="F:metallopeptidase activity"/>
    <property type="evidence" value="ECO:0007669"/>
    <property type="project" value="UniProtKB-KW"/>
</dbReference>
<evidence type="ECO:0000256" key="3">
    <source>
        <dbReference type="ARBA" id="ARBA00022801"/>
    </source>
</evidence>
<reference evidence="8 9" key="1">
    <citation type="journal article" date="2016" name="BMC Genomics">
        <title>Combined genomic and structural analyses of a cultured magnetotactic bacterium reveals its niche adaptation to a dynamic environment.</title>
        <authorList>
            <person name="Araujo A.C."/>
            <person name="Morillo V."/>
            <person name="Cypriano J."/>
            <person name="Teixeira L.C."/>
            <person name="Leao P."/>
            <person name="Lyra S."/>
            <person name="Almeida L.G."/>
            <person name="Bazylinski D.A."/>
            <person name="Vasconcellos A.T."/>
            <person name="Abreu F."/>
            <person name="Lins U."/>
        </authorList>
    </citation>
    <scope>NUCLEOTIDE SEQUENCE [LARGE SCALE GENOMIC DNA]</scope>
    <source>
        <strain evidence="8 9">IT-1</strain>
    </source>
</reference>
<keyword evidence="5" id="KW-0482">Metalloprotease</keyword>